<feature type="transmembrane region" description="Helical" evidence="2">
    <location>
        <begin position="120"/>
        <end position="140"/>
    </location>
</feature>
<dbReference type="EMBL" id="LAZR01050905">
    <property type="protein sequence ID" value="KKK86308.1"/>
    <property type="molecule type" value="Genomic_DNA"/>
</dbReference>
<dbReference type="AlphaFoldDB" id="A0A0F8YY00"/>
<reference evidence="4" key="1">
    <citation type="journal article" date="2015" name="Nature">
        <title>Complex archaea that bridge the gap between prokaryotes and eukaryotes.</title>
        <authorList>
            <person name="Spang A."/>
            <person name="Saw J.H."/>
            <person name="Jorgensen S.L."/>
            <person name="Zaremba-Niedzwiedzka K."/>
            <person name="Martijn J."/>
            <person name="Lind A.E."/>
            <person name="van Eijk R."/>
            <person name="Schleper C."/>
            <person name="Guy L."/>
            <person name="Ettema T.J."/>
        </authorList>
    </citation>
    <scope>NUCLEOTIDE SEQUENCE</scope>
</reference>
<proteinExistence type="predicted"/>
<dbReference type="InterPro" id="IPR018392">
    <property type="entry name" value="LysM"/>
</dbReference>
<organism evidence="4">
    <name type="scientific">marine sediment metagenome</name>
    <dbReference type="NCBI Taxonomy" id="412755"/>
    <lineage>
        <taxon>unclassified sequences</taxon>
        <taxon>metagenomes</taxon>
        <taxon>ecological metagenomes</taxon>
    </lineage>
</organism>
<sequence length="201" mass="21828">MRTYVVQAGDSPARIAARDAMAGCPKCSVDLIRANAHKPVIKHPNGFLSFRELRVGETLWLPDKWFSGELDELPPEYFAALPHPDGVTPTAVQATVTTTAPAGVVGEEAPSQKEGLSKGAVVGLSLLAAGVVGGVIYLAAFEGGKPRVRRVSPCPNRKTTLPRPRKRPKYAQRTGWHWDPCYGWRGPSGEKPPKKRRKASR</sequence>
<evidence type="ECO:0000256" key="2">
    <source>
        <dbReference type="SAM" id="Phobius"/>
    </source>
</evidence>
<evidence type="ECO:0000256" key="1">
    <source>
        <dbReference type="SAM" id="MobiDB-lite"/>
    </source>
</evidence>
<evidence type="ECO:0000259" key="3">
    <source>
        <dbReference type="PROSITE" id="PS51782"/>
    </source>
</evidence>
<keyword evidence="2" id="KW-0812">Transmembrane</keyword>
<evidence type="ECO:0000313" key="4">
    <source>
        <dbReference type="EMBL" id="KKK86308.1"/>
    </source>
</evidence>
<accession>A0A0F8YY00</accession>
<name>A0A0F8YY00_9ZZZZ</name>
<comment type="caution">
    <text evidence="4">The sequence shown here is derived from an EMBL/GenBank/DDBJ whole genome shotgun (WGS) entry which is preliminary data.</text>
</comment>
<gene>
    <name evidence="4" type="ORF">LCGC14_2764540</name>
</gene>
<keyword evidence="2" id="KW-0472">Membrane</keyword>
<dbReference type="PROSITE" id="PS51782">
    <property type="entry name" value="LYSM"/>
    <property type="match status" value="1"/>
</dbReference>
<keyword evidence="2" id="KW-1133">Transmembrane helix</keyword>
<protein>
    <recommendedName>
        <fullName evidence="3">LysM domain-containing protein</fullName>
    </recommendedName>
</protein>
<feature type="region of interest" description="Disordered" evidence="1">
    <location>
        <begin position="148"/>
        <end position="201"/>
    </location>
</feature>
<feature type="domain" description="LysM" evidence="3">
    <location>
        <begin position="2"/>
        <end position="55"/>
    </location>
</feature>